<keyword evidence="2" id="KW-0808">Transferase</keyword>
<evidence type="ECO:0000256" key="1">
    <source>
        <dbReference type="ARBA" id="ARBA00022676"/>
    </source>
</evidence>
<dbReference type="Gene3D" id="3.90.550.10">
    <property type="entry name" value="Spore Coat Polysaccharide Biosynthesis Protein SpsA, Chain A"/>
    <property type="match status" value="1"/>
</dbReference>
<sequence length="925" mass="100785">MNTWMTTPTPLQNPASPNAQRIDRQLRLMDITLATLALVLLALPLALGWAVGRARAVRYVGHTQPHFSRWQLDFPDSFLGRVFAGMGLSQWPVLLNILAGDMAWVGPKAVAVDAGQRRIDTAVTLRPGLVNIWDLRQRTAVAFGTEHEAELEYIAQRGLRHDFGLLLRAALVAWLPLPKAPNAARVCVGDVFFDNIDMAQAIDQLSQMIDGNTTQQVSFVNPACVNIAAHDRGYRRILARAAMVLPDGIGIKIAADIMGLPLKQNVNGTDLFPRLCDMLARRNASLFLLGGQPDVVARVAQQVQAQWPTLRIAGYRDGFFGVAQEGEVAAEVRASGADVLLVARGVPMQDIFIDRQLHQLGVKVAIGVGGLFDFVSGRISRAPSWMRDTGLEWVYRLMQEPGRMWQRYLVGNFTFLGRIVLQRLGFRQRANDTLKDESLPTLSTGQRCVLFATTPAAQDIPVPFDFSAALLPFGCSTFLERALDQLADLGIKQLDLVVSARPEALRQLLAQGERWGIQLRWHLVKDAATPYKVLQSLGLNATEQVLLGHADRWIDADVLASMVAHGQVLAHTQDASAVHWAGWGMASAATLQAMPLHCDEATFGAHLCSQTTQLQVLEAAQFVQPASAAALLAAQQVALTDAFMRRVPATWLRASWGAYSPDAVLEQGALIVGPALIGPGCFVAQGASIGAGTVLTRDVVVSTGAVIRHSVVLPQTFVGQQLELDGTVVNAQNVQHLKLGVRTVLPASEGLLLDLHHKARASTSWLARATATVACLVCLPWLAVDTGVRRARGLPLRWVKQAVVVGRDADTAKLHLLTLRCAPDSASKPPHPLALYGAWLDILAGRRSWFGARPRGLSEWYAIGRDWQLLLGNTPVGCLHAPAWSEHSAESTDARAAADVFFAVSQGWTERMRILRTCFTRRLMA</sequence>
<evidence type="ECO:0000313" key="4">
    <source>
        <dbReference type="EMBL" id="OQW86157.1"/>
    </source>
</evidence>
<reference evidence="4 5" key="1">
    <citation type="submission" date="2017-01" db="EMBL/GenBank/DDBJ databases">
        <title>Novel large sulfur bacteria in the metagenomes of groundwater-fed chemosynthetic microbial mats in the Lake Huron basin.</title>
        <authorList>
            <person name="Sharrar A.M."/>
            <person name="Flood B.E."/>
            <person name="Bailey J.V."/>
            <person name="Jones D.S."/>
            <person name="Biddanda B."/>
            <person name="Ruberg S.A."/>
            <person name="Marcus D.N."/>
            <person name="Dick G.J."/>
        </authorList>
    </citation>
    <scope>NUCLEOTIDE SEQUENCE [LARGE SCALE GENOMIC DNA]</scope>
    <source>
        <strain evidence="4">A7</strain>
    </source>
</reference>
<dbReference type="Proteomes" id="UP000192505">
    <property type="component" value="Unassembled WGS sequence"/>
</dbReference>
<name>A0A1W9KQQ8_9BURK</name>
<organism evidence="4 5">
    <name type="scientific">Rhodoferax ferrireducens</name>
    <dbReference type="NCBI Taxonomy" id="192843"/>
    <lineage>
        <taxon>Bacteria</taxon>
        <taxon>Pseudomonadati</taxon>
        <taxon>Pseudomonadota</taxon>
        <taxon>Betaproteobacteria</taxon>
        <taxon>Burkholderiales</taxon>
        <taxon>Comamonadaceae</taxon>
        <taxon>Rhodoferax</taxon>
    </lineage>
</organism>
<evidence type="ECO:0000259" key="3">
    <source>
        <dbReference type="Pfam" id="PF02397"/>
    </source>
</evidence>
<feature type="domain" description="Bacterial sugar transferase" evidence="3">
    <location>
        <begin position="79"/>
        <end position="171"/>
    </location>
</feature>
<evidence type="ECO:0000256" key="2">
    <source>
        <dbReference type="ARBA" id="ARBA00022679"/>
    </source>
</evidence>
<dbReference type="PANTHER" id="PTHR34136:SF1">
    <property type="entry name" value="UDP-N-ACETYL-D-MANNOSAMINURONIC ACID TRANSFERASE"/>
    <property type="match status" value="1"/>
</dbReference>
<dbReference type="SUPFAM" id="SSF53448">
    <property type="entry name" value="Nucleotide-diphospho-sugar transferases"/>
    <property type="match status" value="1"/>
</dbReference>
<accession>A0A1W9KQQ8</accession>
<keyword evidence="1" id="KW-0328">Glycosyltransferase</keyword>
<dbReference type="InterPro" id="IPR003362">
    <property type="entry name" value="Bact_transf"/>
</dbReference>
<dbReference type="SUPFAM" id="SSF51161">
    <property type="entry name" value="Trimeric LpxA-like enzymes"/>
    <property type="match status" value="1"/>
</dbReference>
<dbReference type="GO" id="GO:0016758">
    <property type="term" value="F:hexosyltransferase activity"/>
    <property type="evidence" value="ECO:0007669"/>
    <property type="project" value="TreeGrafter"/>
</dbReference>
<evidence type="ECO:0000313" key="5">
    <source>
        <dbReference type="Proteomes" id="UP000192505"/>
    </source>
</evidence>
<protein>
    <recommendedName>
        <fullName evidence="3">Bacterial sugar transferase domain-containing protein</fullName>
    </recommendedName>
</protein>
<dbReference type="Pfam" id="PF03808">
    <property type="entry name" value="Glyco_tran_WecG"/>
    <property type="match status" value="1"/>
</dbReference>
<dbReference type="EMBL" id="MTEI01000021">
    <property type="protein sequence ID" value="OQW86157.1"/>
    <property type="molecule type" value="Genomic_DNA"/>
</dbReference>
<dbReference type="NCBIfam" id="TIGR00696">
    <property type="entry name" value="wecG_tagA_cpsF"/>
    <property type="match status" value="1"/>
</dbReference>
<proteinExistence type="predicted"/>
<dbReference type="InterPro" id="IPR029044">
    <property type="entry name" value="Nucleotide-diphossugar_trans"/>
</dbReference>
<gene>
    <name evidence="4" type="ORF">BWK72_18560</name>
</gene>
<dbReference type="InterPro" id="IPR011004">
    <property type="entry name" value="Trimer_LpxA-like_sf"/>
</dbReference>
<dbReference type="Pfam" id="PF02397">
    <property type="entry name" value="Bac_transf"/>
    <property type="match status" value="1"/>
</dbReference>
<dbReference type="PANTHER" id="PTHR34136">
    <property type="match status" value="1"/>
</dbReference>
<dbReference type="InterPro" id="IPR004629">
    <property type="entry name" value="WecG_TagA_CpsF"/>
</dbReference>
<dbReference type="CDD" id="cd06533">
    <property type="entry name" value="Glyco_transf_WecG_TagA"/>
    <property type="match status" value="1"/>
</dbReference>
<dbReference type="AlphaFoldDB" id="A0A1W9KQQ8"/>
<dbReference type="Gene3D" id="2.160.10.10">
    <property type="entry name" value="Hexapeptide repeat proteins"/>
    <property type="match status" value="1"/>
</dbReference>
<comment type="caution">
    <text evidence="4">The sequence shown here is derived from an EMBL/GenBank/DDBJ whole genome shotgun (WGS) entry which is preliminary data.</text>
</comment>